<reference evidence="2" key="1">
    <citation type="submission" date="2021-04" db="EMBL/GenBank/DDBJ databases">
        <title>Genome based classification of Actinospica acidithermotolerans sp. nov., an actinobacterium isolated from an Indonesian hot spring.</title>
        <authorList>
            <person name="Kusuma A.B."/>
            <person name="Putra K.E."/>
            <person name="Nafisah S."/>
            <person name="Loh J."/>
            <person name="Nouioui I."/>
            <person name="Goodfellow M."/>
        </authorList>
    </citation>
    <scope>NUCLEOTIDE SEQUENCE</scope>
    <source>
        <strain evidence="2">DSM 45618</strain>
    </source>
</reference>
<keyword evidence="3" id="KW-1185">Reference proteome</keyword>
<dbReference type="NCBIfam" id="TIGR03089">
    <property type="entry name" value="TIGR03089 family protein"/>
    <property type="match status" value="1"/>
</dbReference>
<keyword evidence="1" id="KW-0472">Membrane</keyword>
<dbReference type="SUPFAM" id="SSF56801">
    <property type="entry name" value="Acetyl-CoA synthetase-like"/>
    <property type="match status" value="1"/>
</dbReference>
<dbReference type="AlphaFoldDB" id="A0A8J7WLD1"/>
<keyword evidence="1" id="KW-1133">Transmembrane helix</keyword>
<dbReference type="InterPro" id="IPR017523">
    <property type="entry name" value="Rv3268"/>
</dbReference>
<keyword evidence="1" id="KW-0812">Transmembrane</keyword>
<dbReference type="EMBL" id="JAGSXH010000051">
    <property type="protein sequence ID" value="MBS2964466.1"/>
    <property type="molecule type" value="Genomic_DNA"/>
</dbReference>
<evidence type="ECO:0000313" key="2">
    <source>
        <dbReference type="EMBL" id="MBS2964466.1"/>
    </source>
</evidence>
<proteinExistence type="predicted"/>
<dbReference type="Proteomes" id="UP000677913">
    <property type="component" value="Unassembled WGS sequence"/>
</dbReference>
<name>A0A8J7WLD1_9ACTN</name>
<sequence>MTIPFSGGDLRGLADTRDVASAWRRLIAAKAAQPFLTYHDETTGERVELSYATFGNWLAKTANLVQDDLLAGPGDRITVSARPHWLTAVWLVAPLWAGAVVDPWGETRSAHTVVAGPEEAVLAEAGQCPGERLALSLLPLGRPFDVAPEGFRDYAAEVRAFADRFTSFNPPTPGMAALVLDGRTVTHAELVERAAAAAAAASEYPDGPARGLGGADRLLVNAQRDRFTGQELLGWLFGPLLTGAAVVLVHGAGSQRLERIARTERVTRWLTLD</sequence>
<gene>
    <name evidence="2" type="ORF">KGA66_15520</name>
</gene>
<evidence type="ECO:0000313" key="3">
    <source>
        <dbReference type="Proteomes" id="UP000677913"/>
    </source>
</evidence>
<dbReference type="Gene3D" id="3.40.50.12780">
    <property type="entry name" value="N-terminal domain of ligase-like"/>
    <property type="match status" value="1"/>
</dbReference>
<feature type="transmembrane region" description="Helical" evidence="1">
    <location>
        <begin position="232"/>
        <end position="252"/>
    </location>
</feature>
<accession>A0A8J7WLD1</accession>
<dbReference type="RefSeq" id="WP_211468829.1">
    <property type="nucleotide sequence ID" value="NZ_JAGSXH010000051.1"/>
</dbReference>
<comment type="caution">
    <text evidence="2">The sequence shown here is derived from an EMBL/GenBank/DDBJ whole genome shotgun (WGS) entry which is preliminary data.</text>
</comment>
<dbReference type="InterPro" id="IPR042099">
    <property type="entry name" value="ANL_N_sf"/>
</dbReference>
<organism evidence="2 3">
    <name type="scientific">Actinocrinis puniceicyclus</name>
    <dbReference type="NCBI Taxonomy" id="977794"/>
    <lineage>
        <taxon>Bacteria</taxon>
        <taxon>Bacillati</taxon>
        <taxon>Actinomycetota</taxon>
        <taxon>Actinomycetes</taxon>
        <taxon>Catenulisporales</taxon>
        <taxon>Actinospicaceae</taxon>
        <taxon>Actinocrinis</taxon>
    </lineage>
</organism>
<evidence type="ECO:0000256" key="1">
    <source>
        <dbReference type="SAM" id="Phobius"/>
    </source>
</evidence>
<protein>
    <submittedName>
        <fullName evidence="2">TIGR03089 family protein</fullName>
    </submittedName>
</protein>